<evidence type="ECO:0000256" key="2">
    <source>
        <dbReference type="ARBA" id="ARBA00009137"/>
    </source>
</evidence>
<feature type="transmembrane region" description="Helical" evidence="12">
    <location>
        <begin position="420"/>
        <end position="441"/>
    </location>
</feature>
<reference evidence="13 14" key="1">
    <citation type="submission" date="2016-08" db="EMBL/GenBank/DDBJ databases">
        <title>New Insights into Marine Group III Euryarchaeota, from dark to light.</title>
        <authorList>
            <person name="Haro-Moreno J.M."/>
            <person name="Rodriguez-Valera F."/>
            <person name="Lopez-Garcia P."/>
            <person name="Moreira D."/>
            <person name="Martin-Cuadrado A.B."/>
        </authorList>
    </citation>
    <scope>NUCLEOTIDE SEQUENCE [LARGE SCALE GENOMIC DNA]</scope>
    <source>
        <strain evidence="13">CG-Epi6</strain>
    </source>
</reference>
<evidence type="ECO:0000256" key="12">
    <source>
        <dbReference type="SAM" id="Phobius"/>
    </source>
</evidence>
<comment type="subcellular location">
    <subcellularLocation>
        <location evidence="1">Cell inner membrane</location>
        <topology evidence="1">Multi-pass membrane protein</topology>
    </subcellularLocation>
</comment>
<evidence type="ECO:0000256" key="1">
    <source>
        <dbReference type="ARBA" id="ARBA00004429"/>
    </source>
</evidence>
<name>A0A1J5TE45_9ARCH</name>
<feature type="transmembrane region" description="Helical" evidence="12">
    <location>
        <begin position="298"/>
        <end position="316"/>
    </location>
</feature>
<dbReference type="PIRSF" id="PIRSF006247">
    <property type="entry name" value="TrkH"/>
    <property type="match status" value="1"/>
</dbReference>
<keyword evidence="8" id="KW-0630">Potassium</keyword>
<protein>
    <recommendedName>
        <fullName evidence="15">Potassium transporter</fullName>
    </recommendedName>
</protein>
<comment type="similarity">
    <text evidence="2">Belongs to the TrkH potassium transport family.</text>
</comment>
<feature type="transmembrane region" description="Helical" evidence="12">
    <location>
        <begin position="483"/>
        <end position="504"/>
    </location>
</feature>
<evidence type="ECO:0008006" key="15">
    <source>
        <dbReference type="Google" id="ProtNLM"/>
    </source>
</evidence>
<dbReference type="EMBL" id="MIYV01000003">
    <property type="protein sequence ID" value="OIR14456.1"/>
    <property type="molecule type" value="Genomic_DNA"/>
</dbReference>
<dbReference type="AlphaFoldDB" id="A0A1J5TE45"/>
<evidence type="ECO:0000256" key="8">
    <source>
        <dbReference type="ARBA" id="ARBA00022958"/>
    </source>
</evidence>
<organism evidence="13 14">
    <name type="scientific">Marine Group III euryarchaeote CG-Epi6</name>
    <dbReference type="NCBI Taxonomy" id="1889000"/>
    <lineage>
        <taxon>Archaea</taxon>
        <taxon>Methanobacteriati</taxon>
        <taxon>Thermoplasmatota</taxon>
        <taxon>Thermoplasmata</taxon>
        <taxon>Candidatus Thermoprofundales</taxon>
    </lineage>
</organism>
<dbReference type="GO" id="GO:0005886">
    <property type="term" value="C:plasma membrane"/>
    <property type="evidence" value="ECO:0007669"/>
    <property type="project" value="UniProtKB-SubCell"/>
</dbReference>
<evidence type="ECO:0000256" key="3">
    <source>
        <dbReference type="ARBA" id="ARBA00022448"/>
    </source>
</evidence>
<feature type="transmembrane region" description="Helical" evidence="12">
    <location>
        <begin position="26"/>
        <end position="48"/>
    </location>
</feature>
<feature type="transmembrane region" description="Helical" evidence="12">
    <location>
        <begin position="193"/>
        <end position="217"/>
    </location>
</feature>
<gene>
    <name evidence="13" type="ORF">BEU03_01670</name>
</gene>
<keyword evidence="7 12" id="KW-0812">Transmembrane</keyword>
<evidence type="ECO:0000256" key="7">
    <source>
        <dbReference type="ARBA" id="ARBA00022692"/>
    </source>
</evidence>
<keyword evidence="9 12" id="KW-1133">Transmembrane helix</keyword>
<accession>A0A1J5TE45</accession>
<dbReference type="InterPro" id="IPR004772">
    <property type="entry name" value="TrkH"/>
</dbReference>
<evidence type="ECO:0000256" key="9">
    <source>
        <dbReference type="ARBA" id="ARBA00022989"/>
    </source>
</evidence>
<dbReference type="InterPro" id="IPR003445">
    <property type="entry name" value="Cat_transpt"/>
</dbReference>
<evidence type="ECO:0000256" key="10">
    <source>
        <dbReference type="ARBA" id="ARBA00023065"/>
    </source>
</evidence>
<dbReference type="PANTHER" id="PTHR32024">
    <property type="entry name" value="TRK SYSTEM POTASSIUM UPTAKE PROTEIN TRKG-RELATED"/>
    <property type="match status" value="1"/>
</dbReference>
<evidence type="ECO:0000256" key="4">
    <source>
        <dbReference type="ARBA" id="ARBA00022475"/>
    </source>
</evidence>
<keyword evidence="3" id="KW-0813">Transport</keyword>
<feature type="transmembrane region" description="Helical" evidence="12">
    <location>
        <begin position="358"/>
        <end position="377"/>
    </location>
</feature>
<feature type="transmembrane region" description="Helical" evidence="12">
    <location>
        <begin position="249"/>
        <end position="269"/>
    </location>
</feature>
<keyword evidence="6" id="KW-0633">Potassium transport</keyword>
<evidence type="ECO:0000256" key="6">
    <source>
        <dbReference type="ARBA" id="ARBA00022538"/>
    </source>
</evidence>
<dbReference type="GO" id="GO:0015379">
    <property type="term" value="F:potassium:chloride symporter activity"/>
    <property type="evidence" value="ECO:0007669"/>
    <property type="project" value="InterPro"/>
</dbReference>
<evidence type="ECO:0000313" key="14">
    <source>
        <dbReference type="Proteomes" id="UP000183403"/>
    </source>
</evidence>
<dbReference type="Proteomes" id="UP000183403">
    <property type="component" value="Unassembled WGS sequence"/>
</dbReference>
<keyword evidence="4" id="KW-1003">Cell membrane</keyword>
<evidence type="ECO:0000256" key="5">
    <source>
        <dbReference type="ARBA" id="ARBA00022519"/>
    </source>
</evidence>
<proteinExistence type="inferred from homology"/>
<evidence type="ECO:0000256" key="11">
    <source>
        <dbReference type="ARBA" id="ARBA00023136"/>
    </source>
</evidence>
<comment type="caution">
    <text evidence="13">The sequence shown here is derived from an EMBL/GenBank/DDBJ whole genome shotgun (WGS) entry which is preliminary data.</text>
</comment>
<keyword evidence="5" id="KW-0997">Cell inner membrane</keyword>
<feature type="transmembrane region" description="Helical" evidence="12">
    <location>
        <begin position="60"/>
        <end position="80"/>
    </location>
</feature>
<dbReference type="Pfam" id="PF02386">
    <property type="entry name" value="TrkH"/>
    <property type="match status" value="1"/>
</dbReference>
<feature type="transmembrane region" description="Helical" evidence="12">
    <location>
        <begin position="146"/>
        <end position="165"/>
    </location>
</feature>
<keyword evidence="10" id="KW-0406">Ion transport</keyword>
<sequence>MIAFFGLSFLFPIITGIILGEAITDIAYMFVTPMVFCLVFGFTFSSYFHIEEDIRNREAFALVSIAWIVMVLVGAFPYYAAESFGLMSYQVGIAGAIFESMSGLTTTGATIFEIKNENQVIHSAQYSEGYFDAPKSLLLWRSQTQWLGGMGIIVLATIIFSRLFGGGIQVLQAEMPGTGVTRLKPQMAQTARLLWTLYLFLTLSEILLLHLAGLSLYDSICNSFSTVSTGGFSPRIESIGSYNSGAVDFIVTFFMLVSGVNFVILYYIFNHIKDNSKSIQSRFKNIYILVKENEELKVYLFLIFSCSSIILINLVLEFNDKQSFNSSFSYTIFQTVSLLTGTGFTTTNYALWPKMSIFILLLIMFMGGCAGSTTGGLKTVRIMLLFKALKRELLLVIHPRAVIKLRIGKKVLDESLFRNVGVFFFIFIMIFLFGSLVTLYLEPSLTLIDGISISLSCLANIGPGVGAIGPSTTYYGFSDPTVLVLSFLMMLGRLEIITVLLLFFPDTYRD</sequence>
<evidence type="ECO:0000313" key="13">
    <source>
        <dbReference type="EMBL" id="OIR14456.1"/>
    </source>
</evidence>
<keyword evidence="11 12" id="KW-0472">Membrane</keyword>
<dbReference type="PANTHER" id="PTHR32024:SF2">
    <property type="entry name" value="TRK SYSTEM POTASSIUM UPTAKE PROTEIN TRKG-RELATED"/>
    <property type="match status" value="1"/>
</dbReference>